<organism evidence="1 2">
    <name type="scientific">Jatropha curcas</name>
    <name type="common">Barbados nut</name>
    <dbReference type="NCBI Taxonomy" id="180498"/>
    <lineage>
        <taxon>Eukaryota</taxon>
        <taxon>Viridiplantae</taxon>
        <taxon>Streptophyta</taxon>
        <taxon>Embryophyta</taxon>
        <taxon>Tracheophyta</taxon>
        <taxon>Spermatophyta</taxon>
        <taxon>Magnoliopsida</taxon>
        <taxon>eudicotyledons</taxon>
        <taxon>Gunneridae</taxon>
        <taxon>Pentapetalae</taxon>
        <taxon>rosids</taxon>
        <taxon>fabids</taxon>
        <taxon>Malpighiales</taxon>
        <taxon>Euphorbiaceae</taxon>
        <taxon>Crotonoideae</taxon>
        <taxon>Jatropheae</taxon>
        <taxon>Jatropha</taxon>
    </lineage>
</organism>
<dbReference type="AlphaFoldDB" id="A0A067JGA3"/>
<sequence>MVVITFPLGCGCRRLIRTSACLVPDLLLSEGTCRVKYIAPHGTVTNPLLEDISEYWLEYPEGSPLGWYQKVTTLVSQLQGVLF</sequence>
<gene>
    <name evidence="1" type="ORF">JCGZ_01987</name>
</gene>
<dbReference type="EMBL" id="KK915373">
    <property type="protein sequence ID" value="KDP22872.1"/>
    <property type="molecule type" value="Genomic_DNA"/>
</dbReference>
<accession>A0A067JGA3</accession>
<keyword evidence="2" id="KW-1185">Reference proteome</keyword>
<evidence type="ECO:0000313" key="2">
    <source>
        <dbReference type="Proteomes" id="UP000027138"/>
    </source>
</evidence>
<dbReference type="Proteomes" id="UP000027138">
    <property type="component" value="Unassembled WGS sequence"/>
</dbReference>
<evidence type="ECO:0000313" key="1">
    <source>
        <dbReference type="EMBL" id="KDP22872.1"/>
    </source>
</evidence>
<name>A0A067JGA3_JATCU</name>
<reference evidence="1 2" key="1">
    <citation type="journal article" date="2014" name="PLoS ONE">
        <title>Global Analysis of Gene Expression Profiles in Physic Nut (Jatropha curcas L.) Seedlings Exposed to Salt Stress.</title>
        <authorList>
            <person name="Zhang L."/>
            <person name="Zhang C."/>
            <person name="Wu P."/>
            <person name="Chen Y."/>
            <person name="Li M."/>
            <person name="Jiang H."/>
            <person name="Wu G."/>
        </authorList>
    </citation>
    <scope>NUCLEOTIDE SEQUENCE [LARGE SCALE GENOMIC DNA]</scope>
    <source>
        <strain evidence="2">cv. GZQX0401</strain>
        <tissue evidence="1">Young leaves</tissue>
    </source>
</reference>
<protein>
    <submittedName>
        <fullName evidence="1">Uncharacterized protein</fullName>
    </submittedName>
</protein>
<proteinExistence type="predicted"/>